<evidence type="ECO:0000259" key="7">
    <source>
        <dbReference type="Pfam" id="PF03443"/>
    </source>
</evidence>
<comment type="catalytic activity">
    <reaction evidence="5">
        <text>[(1-&gt;4)-beta-D-glucosyl]n+m + reduced acceptor + O2 = 4-dehydro-beta-D-glucosyl-[(1-&gt;4)-beta-D-glucosyl]n-1 + [(1-&gt;4)-beta-D-glucosyl]m + acceptor + H2O.</text>
        <dbReference type="EC" id="1.14.99.56"/>
    </reaction>
</comment>
<comment type="caution">
    <text evidence="8">The sequence shown here is derived from an EMBL/GenBank/DDBJ whole genome shotgun (WGS) entry which is preliminary data.</text>
</comment>
<dbReference type="GO" id="GO:0008810">
    <property type="term" value="F:cellulase activity"/>
    <property type="evidence" value="ECO:0007669"/>
    <property type="project" value="UniProtKB-UniRule"/>
</dbReference>
<evidence type="ECO:0000256" key="4">
    <source>
        <dbReference type="ARBA" id="ARBA00023157"/>
    </source>
</evidence>
<evidence type="ECO:0000313" key="8">
    <source>
        <dbReference type="EMBL" id="TQB73439.1"/>
    </source>
</evidence>
<keyword evidence="4 5" id="KW-1015">Disulfide bond</keyword>
<name>A0A507QVM3_MONPU</name>
<dbReference type="Pfam" id="PF03443">
    <property type="entry name" value="AA9"/>
    <property type="match status" value="1"/>
</dbReference>
<dbReference type="GO" id="GO:0030245">
    <property type="term" value="P:cellulose catabolic process"/>
    <property type="evidence" value="ECO:0007669"/>
    <property type="project" value="UniProtKB-UniRule"/>
</dbReference>
<dbReference type="InterPro" id="IPR005103">
    <property type="entry name" value="AA9_LPMO"/>
</dbReference>
<dbReference type="InterPro" id="IPR049892">
    <property type="entry name" value="AA9"/>
</dbReference>
<keyword evidence="5" id="KW-0119">Carbohydrate metabolism</keyword>
<keyword evidence="6" id="KW-0732">Signal</keyword>
<dbReference type="PANTHER" id="PTHR33353:SF32">
    <property type="entry name" value="ENDO-BETA-1,4-GLUCANASE D"/>
    <property type="match status" value="1"/>
</dbReference>
<keyword evidence="5" id="KW-0136">Cellulose degradation</keyword>
<accession>A0A507QVM3</accession>
<comment type="function">
    <text evidence="5">Lytic polysaccharide monooxygenase (LMPO) that depolymerizes crystalline and amorphous polysaccharides via the oxidation of scissile alpha- or beta-(1-4)-glycosidic bonds, yielding C1 and/or C4 oxidation products. Catalysis by LPMOs requires the reduction of the active-site copper from Cu(II) to Cu(I) by a reducing agent and H(2)O(2) or O(2) as a cosubstrate.</text>
</comment>
<dbReference type="Gene3D" id="2.70.50.70">
    <property type="match status" value="1"/>
</dbReference>
<dbReference type="GO" id="GO:0005576">
    <property type="term" value="C:extracellular region"/>
    <property type="evidence" value="ECO:0007669"/>
    <property type="project" value="UniProtKB-SubCell"/>
</dbReference>
<organism evidence="8 9">
    <name type="scientific">Monascus purpureus</name>
    <name type="common">Red mold</name>
    <name type="synonym">Monascus anka</name>
    <dbReference type="NCBI Taxonomy" id="5098"/>
    <lineage>
        <taxon>Eukaryota</taxon>
        <taxon>Fungi</taxon>
        <taxon>Dikarya</taxon>
        <taxon>Ascomycota</taxon>
        <taxon>Pezizomycotina</taxon>
        <taxon>Eurotiomycetes</taxon>
        <taxon>Eurotiomycetidae</taxon>
        <taxon>Eurotiales</taxon>
        <taxon>Aspergillaceae</taxon>
        <taxon>Monascus</taxon>
    </lineage>
</organism>
<evidence type="ECO:0000256" key="3">
    <source>
        <dbReference type="ARBA" id="ARBA00022525"/>
    </source>
</evidence>
<comment type="domain">
    <text evidence="5">Has a modular structure: an endo-beta-1,4-glucanase catalytic module at the N-terminus, a linker rich in serines and threonines, and a C-terminal carbohydrate-binding module (CBM).</text>
</comment>
<dbReference type="EMBL" id="VIFY01000044">
    <property type="protein sequence ID" value="TQB73439.1"/>
    <property type="molecule type" value="Genomic_DNA"/>
</dbReference>
<keyword evidence="3 5" id="KW-0964">Secreted</keyword>
<gene>
    <name evidence="8" type="ORF">MPDQ_005840</name>
</gene>
<feature type="chain" id="PRO_5021411467" description="AA9 family lytic polysaccharide monooxygenase" evidence="6">
    <location>
        <begin position="22"/>
        <end position="326"/>
    </location>
</feature>
<reference evidence="8 9" key="1">
    <citation type="submission" date="2019-06" db="EMBL/GenBank/DDBJ databases">
        <title>Wine fermentation using esterase from Monascus purpureus.</title>
        <authorList>
            <person name="Geng C."/>
            <person name="Zhang Y."/>
        </authorList>
    </citation>
    <scope>NUCLEOTIDE SEQUENCE [LARGE SCALE GENOMIC DNA]</scope>
    <source>
        <strain evidence="8">HQ1</strain>
    </source>
</reference>
<evidence type="ECO:0000256" key="2">
    <source>
        <dbReference type="ARBA" id="ARBA00004613"/>
    </source>
</evidence>
<dbReference type="PANTHER" id="PTHR33353">
    <property type="entry name" value="PUTATIVE (AFU_ORTHOLOGUE AFUA_1G12560)-RELATED"/>
    <property type="match status" value="1"/>
</dbReference>
<dbReference type="CDD" id="cd21175">
    <property type="entry name" value="LPMO_AA9"/>
    <property type="match status" value="1"/>
</dbReference>
<evidence type="ECO:0000256" key="6">
    <source>
        <dbReference type="SAM" id="SignalP"/>
    </source>
</evidence>
<evidence type="ECO:0000256" key="5">
    <source>
        <dbReference type="RuleBase" id="RU368122"/>
    </source>
</evidence>
<keyword evidence="5" id="KW-0624">Polysaccharide degradation</keyword>
<dbReference type="GO" id="GO:0030248">
    <property type="term" value="F:cellulose binding"/>
    <property type="evidence" value="ECO:0007669"/>
    <property type="project" value="UniProtKB-UniRule"/>
</dbReference>
<dbReference type="STRING" id="5098.A0A507QVM3"/>
<comment type="subcellular location">
    <subcellularLocation>
        <location evidence="2 5">Secreted</location>
    </subcellularLocation>
</comment>
<dbReference type="AlphaFoldDB" id="A0A507QVM3"/>
<dbReference type="Proteomes" id="UP000319663">
    <property type="component" value="Unassembled WGS sequence"/>
</dbReference>
<sequence length="326" mass="35072">MFAYMFKSALLAPLLGAVVCAHTAFTTLYVDGTNQGDGVCVRMNRNSSNTNFPIEPLSSKDIVCGYEGERGVARVCPAKEDSILTFEFREHADGSRPGSIDPSHKGPCAVYMKKVDDAAASNNAAGDGWFKIWESTYDDNAGKWCTEKMIDNNGHISVKIPQGIQGGYYLVRPELLALHAAQNNPPDPQFYVGCAQIFLQSSGTAQPPTVSIDEGTYNLSIPGMTYNIYATPLALPYPMYGPPVYTPTASPSATSSANAAVAATELPACSLPAAKRSNDNDSGLERRGEQVQKVGLEPAGCILQRDNWCAFEVPDYTTQDGCWQAS</sequence>
<proteinExistence type="predicted"/>
<dbReference type="EC" id="1.14.99.56" evidence="5"/>
<evidence type="ECO:0000313" key="9">
    <source>
        <dbReference type="Proteomes" id="UP000319663"/>
    </source>
</evidence>
<protein>
    <recommendedName>
        <fullName evidence="5">AA9 family lytic polysaccharide monooxygenase</fullName>
        <ecNumber evidence="5">1.14.99.56</ecNumber>
    </recommendedName>
    <alternativeName>
        <fullName evidence="5">Endo-beta-1,4-glucanase</fullName>
    </alternativeName>
    <alternativeName>
        <fullName evidence="5">Glycosyl hydrolase 61 family protein</fullName>
    </alternativeName>
</protein>
<feature type="domain" description="Auxiliary Activity family 9 catalytic" evidence="7">
    <location>
        <begin position="22"/>
        <end position="231"/>
    </location>
</feature>
<keyword evidence="9" id="KW-1185">Reference proteome</keyword>
<evidence type="ECO:0000256" key="1">
    <source>
        <dbReference type="ARBA" id="ARBA00001973"/>
    </source>
</evidence>
<comment type="cofactor">
    <cofactor evidence="1">
        <name>Cu(2+)</name>
        <dbReference type="ChEBI" id="CHEBI:29036"/>
    </cofactor>
</comment>
<feature type="signal peptide" evidence="6">
    <location>
        <begin position="1"/>
        <end position="21"/>
    </location>
</feature>